<proteinExistence type="predicted"/>
<comment type="caution">
    <text evidence="2">The sequence shown here is derived from an EMBL/GenBank/DDBJ whole genome shotgun (WGS) entry which is preliminary data.</text>
</comment>
<dbReference type="SUPFAM" id="SSF88723">
    <property type="entry name" value="PIN domain-like"/>
    <property type="match status" value="1"/>
</dbReference>
<protein>
    <submittedName>
        <fullName evidence="2">Type II toxin-antitoxin system VapC family toxin</fullName>
    </submittedName>
</protein>
<dbReference type="Proteomes" id="UP001524383">
    <property type="component" value="Unassembled WGS sequence"/>
</dbReference>
<dbReference type="CDD" id="cd09854">
    <property type="entry name" value="PIN_VapC-like"/>
    <property type="match status" value="1"/>
</dbReference>
<sequence>MYLLDTNIWLELLLDREHAHEVKDFLLSVPSEMLCITDFSLHSIGVILGRLGSIPVFCDFISDLVINGSVFIIALKPSQMNSLVEAMEMYHLDFDDAYQYTASLESNLRLVSFDRDFNRTPCGRCTPADISRDHYSLSE</sequence>
<keyword evidence="3" id="KW-1185">Reference proteome</keyword>
<name>A0ABD4TH42_9EURY</name>
<feature type="domain" description="PIN" evidence="1">
    <location>
        <begin position="2"/>
        <end position="120"/>
    </location>
</feature>
<reference evidence="2 3" key="1">
    <citation type="submission" date="2019-08" db="EMBL/GenBank/DDBJ databases">
        <authorList>
            <person name="Chen S.-C."/>
            <person name="Lai M.-C."/>
            <person name="You Y.-T."/>
        </authorList>
    </citation>
    <scope>NUCLEOTIDE SEQUENCE [LARGE SCALE GENOMIC DNA]</scope>
    <source>
        <strain evidence="2 3">P2F9704a</strain>
    </source>
</reference>
<dbReference type="AlphaFoldDB" id="A0ABD4TH42"/>
<evidence type="ECO:0000259" key="1">
    <source>
        <dbReference type="Pfam" id="PF01850"/>
    </source>
</evidence>
<dbReference type="Gene3D" id="3.40.50.1010">
    <property type="entry name" value="5'-nuclease"/>
    <property type="match status" value="1"/>
</dbReference>
<evidence type="ECO:0000313" key="3">
    <source>
        <dbReference type="Proteomes" id="UP001524383"/>
    </source>
</evidence>
<evidence type="ECO:0000313" key="2">
    <source>
        <dbReference type="EMBL" id="MCQ1537821.1"/>
    </source>
</evidence>
<gene>
    <name evidence="2" type="ORF">FTO68_02300</name>
</gene>
<accession>A0ABD4TH42</accession>
<dbReference type="Pfam" id="PF01850">
    <property type="entry name" value="PIN"/>
    <property type="match status" value="1"/>
</dbReference>
<dbReference type="EMBL" id="VOTZ01000003">
    <property type="protein sequence ID" value="MCQ1537821.1"/>
    <property type="molecule type" value="Genomic_DNA"/>
</dbReference>
<organism evidence="2 3">
    <name type="scientific">Methanocalculus taiwanensis</name>
    <dbReference type="NCBI Taxonomy" id="106207"/>
    <lineage>
        <taxon>Archaea</taxon>
        <taxon>Methanobacteriati</taxon>
        <taxon>Methanobacteriota</taxon>
        <taxon>Stenosarchaea group</taxon>
        <taxon>Methanomicrobia</taxon>
        <taxon>Methanomicrobiales</taxon>
        <taxon>Methanocalculaceae</taxon>
        <taxon>Methanocalculus</taxon>
    </lineage>
</organism>
<dbReference type="InterPro" id="IPR002716">
    <property type="entry name" value="PIN_dom"/>
</dbReference>
<dbReference type="InterPro" id="IPR029060">
    <property type="entry name" value="PIN-like_dom_sf"/>
</dbReference>